<sequence length="160" mass="17232">MQPSKAYDVRKTVDTELAGIRAGVAGAPLGAFEHAKRRLHDNVHPYLARTVNLEHRIRPASKCSVVASRQVRLLRPPASVRVARGGEKIGFCEEIGVDGEEAPSEQPARGGSELRAFKHAKCHGLNDVVQAYGIHCAPRLMSGYNKAAGGRLYSVGPLLS</sequence>
<dbReference type="AlphaFoldDB" id="S8F152"/>
<reference evidence="1 2" key="1">
    <citation type="journal article" date="2012" name="Science">
        <title>The Paleozoic origin of enzymatic lignin decomposition reconstructed from 31 fungal genomes.</title>
        <authorList>
            <person name="Floudas D."/>
            <person name="Binder M."/>
            <person name="Riley R."/>
            <person name="Barry K."/>
            <person name="Blanchette R.A."/>
            <person name="Henrissat B."/>
            <person name="Martinez A.T."/>
            <person name="Otillar R."/>
            <person name="Spatafora J.W."/>
            <person name="Yadav J.S."/>
            <person name="Aerts A."/>
            <person name="Benoit I."/>
            <person name="Boyd A."/>
            <person name="Carlson A."/>
            <person name="Copeland A."/>
            <person name="Coutinho P.M."/>
            <person name="de Vries R.P."/>
            <person name="Ferreira P."/>
            <person name="Findley K."/>
            <person name="Foster B."/>
            <person name="Gaskell J."/>
            <person name="Glotzer D."/>
            <person name="Gorecki P."/>
            <person name="Heitman J."/>
            <person name="Hesse C."/>
            <person name="Hori C."/>
            <person name="Igarashi K."/>
            <person name="Jurgens J.A."/>
            <person name="Kallen N."/>
            <person name="Kersten P."/>
            <person name="Kohler A."/>
            <person name="Kuees U."/>
            <person name="Kumar T.K.A."/>
            <person name="Kuo A."/>
            <person name="LaButti K."/>
            <person name="Larrondo L.F."/>
            <person name="Lindquist E."/>
            <person name="Ling A."/>
            <person name="Lombard V."/>
            <person name="Lucas S."/>
            <person name="Lundell T."/>
            <person name="Martin R."/>
            <person name="McLaughlin D.J."/>
            <person name="Morgenstern I."/>
            <person name="Morin E."/>
            <person name="Murat C."/>
            <person name="Nagy L.G."/>
            <person name="Nolan M."/>
            <person name="Ohm R.A."/>
            <person name="Patyshakuliyeva A."/>
            <person name="Rokas A."/>
            <person name="Ruiz-Duenas F.J."/>
            <person name="Sabat G."/>
            <person name="Salamov A."/>
            <person name="Samejima M."/>
            <person name="Schmutz J."/>
            <person name="Slot J.C."/>
            <person name="St John F."/>
            <person name="Stenlid J."/>
            <person name="Sun H."/>
            <person name="Sun S."/>
            <person name="Syed K."/>
            <person name="Tsang A."/>
            <person name="Wiebenga A."/>
            <person name="Young D."/>
            <person name="Pisabarro A."/>
            <person name="Eastwood D.C."/>
            <person name="Martin F."/>
            <person name="Cullen D."/>
            <person name="Grigoriev I.V."/>
            <person name="Hibbett D.S."/>
        </authorList>
    </citation>
    <scope>NUCLEOTIDE SEQUENCE</scope>
    <source>
        <strain evidence="2">FP-58527</strain>
    </source>
</reference>
<evidence type="ECO:0000313" key="2">
    <source>
        <dbReference type="Proteomes" id="UP000015241"/>
    </source>
</evidence>
<keyword evidence="2" id="KW-1185">Reference proteome</keyword>
<gene>
    <name evidence="1" type="ORF">FOMPIDRAFT_94810</name>
</gene>
<dbReference type="HOGENOM" id="CLU_1652189_0_0_1"/>
<name>S8F152_FOMSC</name>
<evidence type="ECO:0000313" key="1">
    <source>
        <dbReference type="EMBL" id="EPS95570.1"/>
    </source>
</evidence>
<accession>S8F152</accession>
<dbReference type="EMBL" id="KE504205">
    <property type="protein sequence ID" value="EPS95570.1"/>
    <property type="molecule type" value="Genomic_DNA"/>
</dbReference>
<dbReference type="Proteomes" id="UP000015241">
    <property type="component" value="Unassembled WGS sequence"/>
</dbReference>
<dbReference type="InParanoid" id="S8F152"/>
<proteinExistence type="predicted"/>
<protein>
    <submittedName>
        <fullName evidence="1">Uncharacterized protein</fullName>
    </submittedName>
</protein>
<organism evidence="1 2">
    <name type="scientific">Fomitopsis schrenkii</name>
    <name type="common">Brown rot fungus</name>
    <dbReference type="NCBI Taxonomy" id="2126942"/>
    <lineage>
        <taxon>Eukaryota</taxon>
        <taxon>Fungi</taxon>
        <taxon>Dikarya</taxon>
        <taxon>Basidiomycota</taxon>
        <taxon>Agaricomycotina</taxon>
        <taxon>Agaricomycetes</taxon>
        <taxon>Polyporales</taxon>
        <taxon>Fomitopsis</taxon>
    </lineage>
</organism>